<sequence length="50" mass="5624">MLAPHPQTAIFSTITIKNVPRHFQVFPGKVKSPLVENHSSSAWHCSINIR</sequence>
<name>A0A0D9S9C9_CHLSB</name>
<dbReference type="Ensembl" id="ENSCSAT00000017998.1">
    <property type="protein sequence ID" value="ENSCSAP00000017468.1"/>
    <property type="gene ID" value="ENSCSAG00000000537.1"/>
</dbReference>
<reference evidence="1 2" key="1">
    <citation type="submission" date="2014-03" db="EMBL/GenBank/DDBJ databases">
        <authorList>
            <person name="Warren W."/>
            <person name="Wilson R.K."/>
        </authorList>
    </citation>
    <scope>NUCLEOTIDE SEQUENCE</scope>
</reference>
<protein>
    <submittedName>
        <fullName evidence="1">Uncharacterized protein</fullName>
    </submittedName>
</protein>
<proteinExistence type="predicted"/>
<dbReference type="Bgee" id="ENSCSAG00000000537">
    <property type="expression patterns" value="Expressed in Ammon's horn and 6 other cell types or tissues"/>
</dbReference>
<keyword evidence="2" id="KW-1185">Reference proteome</keyword>
<dbReference type="EMBL" id="AQIB01117640">
    <property type="status" value="NOT_ANNOTATED_CDS"/>
    <property type="molecule type" value="Genomic_DNA"/>
</dbReference>
<dbReference type="eggNOG" id="ENOG502TF3V">
    <property type="taxonomic scope" value="Eukaryota"/>
</dbReference>
<dbReference type="AlphaFoldDB" id="A0A0D9S9C9"/>
<dbReference type="Proteomes" id="UP000029965">
    <property type="component" value="Chromosome 16"/>
</dbReference>
<reference evidence="1" key="3">
    <citation type="submission" date="2025-09" db="UniProtKB">
        <authorList>
            <consortium name="Ensembl"/>
        </authorList>
    </citation>
    <scope>IDENTIFICATION</scope>
</reference>
<accession>A0A0D9S9C9</accession>
<evidence type="ECO:0000313" key="2">
    <source>
        <dbReference type="Proteomes" id="UP000029965"/>
    </source>
</evidence>
<organism evidence="1 2">
    <name type="scientific">Chlorocebus sabaeus</name>
    <name type="common">Green monkey</name>
    <name type="synonym">Simia sabaea</name>
    <dbReference type="NCBI Taxonomy" id="60711"/>
    <lineage>
        <taxon>Eukaryota</taxon>
        <taxon>Metazoa</taxon>
        <taxon>Chordata</taxon>
        <taxon>Craniata</taxon>
        <taxon>Vertebrata</taxon>
        <taxon>Euteleostomi</taxon>
        <taxon>Mammalia</taxon>
        <taxon>Eutheria</taxon>
        <taxon>Euarchontoglires</taxon>
        <taxon>Primates</taxon>
        <taxon>Haplorrhini</taxon>
        <taxon>Catarrhini</taxon>
        <taxon>Cercopithecidae</taxon>
        <taxon>Cercopithecinae</taxon>
        <taxon>Chlorocebus</taxon>
    </lineage>
</organism>
<evidence type="ECO:0000313" key="1">
    <source>
        <dbReference type="Ensembl" id="ENSCSAP00000017468.1"/>
    </source>
</evidence>
<reference evidence="1" key="2">
    <citation type="submission" date="2025-08" db="UniProtKB">
        <authorList>
            <consortium name="Ensembl"/>
        </authorList>
    </citation>
    <scope>IDENTIFICATION</scope>
</reference>